<dbReference type="Proteomes" id="UP000662747">
    <property type="component" value="Chromosome"/>
</dbReference>
<organism evidence="2 3">
    <name type="scientific">Pyxidicoccus parkwayensis</name>
    <dbReference type="NCBI Taxonomy" id="2813578"/>
    <lineage>
        <taxon>Bacteria</taxon>
        <taxon>Pseudomonadati</taxon>
        <taxon>Myxococcota</taxon>
        <taxon>Myxococcia</taxon>
        <taxon>Myxococcales</taxon>
        <taxon>Cystobacterineae</taxon>
        <taxon>Myxococcaceae</taxon>
        <taxon>Pyxidicoccus</taxon>
    </lineage>
</organism>
<accession>A0ABX7PDH0</accession>
<feature type="region of interest" description="Disordered" evidence="1">
    <location>
        <begin position="9"/>
        <end position="35"/>
    </location>
</feature>
<gene>
    <name evidence="2" type="ORF">JY651_41290</name>
</gene>
<proteinExistence type="predicted"/>
<dbReference type="EMBL" id="CP071090">
    <property type="protein sequence ID" value="QSQ28475.1"/>
    <property type="molecule type" value="Genomic_DNA"/>
</dbReference>
<evidence type="ECO:0000313" key="3">
    <source>
        <dbReference type="Proteomes" id="UP000662747"/>
    </source>
</evidence>
<feature type="compositionally biased region" description="Low complexity" evidence="1">
    <location>
        <begin position="16"/>
        <end position="29"/>
    </location>
</feature>
<reference evidence="2 3" key="1">
    <citation type="submission" date="2021-02" db="EMBL/GenBank/DDBJ databases">
        <title>De Novo genome assembly of isolated myxobacteria.</title>
        <authorList>
            <person name="Stevens D.C."/>
        </authorList>
    </citation>
    <scope>NUCLEOTIDE SEQUENCE [LARGE SCALE GENOMIC DNA]</scope>
    <source>
        <strain evidence="3">SCPEA02</strain>
    </source>
</reference>
<evidence type="ECO:0000256" key="1">
    <source>
        <dbReference type="SAM" id="MobiDB-lite"/>
    </source>
</evidence>
<name>A0ABX7PDH0_9BACT</name>
<evidence type="ECO:0000313" key="2">
    <source>
        <dbReference type="EMBL" id="QSQ28475.1"/>
    </source>
</evidence>
<sequence length="189" mass="20108">MGTRHALRYTGRLPMAADSSAPPSPADAATTESSVPSPELQRLWFALERRAWSYLTIVPAQPDGPALEAATAILEAGAPYAYSQKIHLQDATGISPADAPRLVVQLRERIAAGERVVVVTDSLLTHPASLPLALAADGVLLCVALGETQFGAARKTMEYVGAERFVGSVIFPKSKKKKPKAAPDKKKKP</sequence>
<protein>
    <recommendedName>
        <fullName evidence="4">NYN domain-containing protein</fullName>
    </recommendedName>
</protein>
<keyword evidence="3" id="KW-1185">Reference proteome</keyword>
<evidence type="ECO:0008006" key="4">
    <source>
        <dbReference type="Google" id="ProtNLM"/>
    </source>
</evidence>